<dbReference type="InterPro" id="IPR017452">
    <property type="entry name" value="GPCR_Rhodpsn_7TM"/>
</dbReference>
<keyword evidence="8 12" id="KW-0675">Receptor</keyword>
<protein>
    <submittedName>
        <fullName evidence="12">Putative g protein-coupled receptor</fullName>
    </submittedName>
</protein>
<dbReference type="PANTHER" id="PTHR46925:SF2">
    <property type="entry name" value="G-PROTEIN COUPLED RECEPTOR TKR-1-RELATED"/>
    <property type="match status" value="1"/>
</dbReference>
<evidence type="ECO:0000256" key="5">
    <source>
        <dbReference type="ARBA" id="ARBA00022989"/>
    </source>
</evidence>
<evidence type="ECO:0000256" key="4">
    <source>
        <dbReference type="ARBA" id="ARBA00022692"/>
    </source>
</evidence>
<evidence type="ECO:0000256" key="1">
    <source>
        <dbReference type="ARBA" id="ARBA00004651"/>
    </source>
</evidence>
<dbReference type="Gene3D" id="1.20.1070.10">
    <property type="entry name" value="Rhodopsin 7-helix transmembrane proteins"/>
    <property type="match status" value="1"/>
</dbReference>
<accession>A0A6M2DY29</accession>
<dbReference type="AlphaFoldDB" id="A0A6M2DY29"/>
<dbReference type="PROSITE" id="PS50262">
    <property type="entry name" value="G_PROTEIN_RECEP_F1_2"/>
    <property type="match status" value="1"/>
</dbReference>
<sequence length="261" mass="30343">MNPLRPRMGRRATLCIAAAIWIAGVILSFPNLLVFKAELVEEDRYVCYPEWPDGSTNHSDLENWYNILFMFLSYFLPIASMTYTYARVGLELWGSQSIGECTQRQLDNIKSKRRVVKMMMVVVIIFAVCWLPFHIYFLLTSQYPEITNEPYIREVYLGIYWLAMSNSMYNPIIYCWMNSRFRRGFKQFFSCCPFVHVSPEALTRREVVTSRYSCSGSPDRHRIVRNGSVRLPLHLSRCPSAVTTASYYSTAGGGRRWRATP</sequence>
<feature type="transmembrane region" description="Helical" evidence="10">
    <location>
        <begin position="159"/>
        <end position="177"/>
    </location>
</feature>
<evidence type="ECO:0000256" key="3">
    <source>
        <dbReference type="ARBA" id="ARBA00022475"/>
    </source>
</evidence>
<dbReference type="GO" id="GO:0004995">
    <property type="term" value="F:tachykinin receptor activity"/>
    <property type="evidence" value="ECO:0007669"/>
    <property type="project" value="InterPro"/>
</dbReference>
<dbReference type="InterPro" id="IPR001681">
    <property type="entry name" value="Neurokn_rcpt"/>
</dbReference>
<name>A0A6M2DY29_XENCH</name>
<evidence type="ECO:0000256" key="6">
    <source>
        <dbReference type="ARBA" id="ARBA00023040"/>
    </source>
</evidence>
<dbReference type="EMBL" id="GIIL01007549">
    <property type="protein sequence ID" value="NOV51275.1"/>
    <property type="molecule type" value="Transcribed_RNA"/>
</dbReference>
<evidence type="ECO:0000256" key="7">
    <source>
        <dbReference type="ARBA" id="ARBA00023136"/>
    </source>
</evidence>
<feature type="transmembrane region" description="Helical" evidence="10">
    <location>
        <begin position="12"/>
        <end position="35"/>
    </location>
</feature>
<dbReference type="GO" id="GO:0005886">
    <property type="term" value="C:plasma membrane"/>
    <property type="evidence" value="ECO:0007669"/>
    <property type="project" value="UniProtKB-SubCell"/>
</dbReference>
<evidence type="ECO:0000313" key="12">
    <source>
        <dbReference type="EMBL" id="NOV51275.1"/>
    </source>
</evidence>
<feature type="domain" description="G-protein coupled receptors family 1 profile" evidence="11">
    <location>
        <begin position="1"/>
        <end position="174"/>
    </location>
</feature>
<dbReference type="Pfam" id="PF00001">
    <property type="entry name" value="7tm_1"/>
    <property type="match status" value="1"/>
</dbReference>
<keyword evidence="6" id="KW-0297">G-protein coupled receptor</keyword>
<feature type="transmembrane region" description="Helical" evidence="10">
    <location>
        <begin position="64"/>
        <end position="86"/>
    </location>
</feature>
<comment type="subcellular location">
    <subcellularLocation>
        <location evidence="1">Cell membrane</location>
        <topology evidence="1">Multi-pass membrane protein</topology>
    </subcellularLocation>
</comment>
<dbReference type="PANTHER" id="PTHR46925">
    <property type="entry name" value="G-PROTEIN COUPLED RECEPTOR TKR-1-RELATED"/>
    <property type="match status" value="1"/>
</dbReference>
<keyword evidence="4 10" id="KW-0812">Transmembrane</keyword>
<organism evidence="12">
    <name type="scientific">Xenopsylla cheopis</name>
    <name type="common">Oriental rat flea</name>
    <name type="synonym">Pulex cheopis</name>
    <dbReference type="NCBI Taxonomy" id="163159"/>
    <lineage>
        <taxon>Eukaryota</taxon>
        <taxon>Metazoa</taxon>
        <taxon>Ecdysozoa</taxon>
        <taxon>Arthropoda</taxon>
        <taxon>Hexapoda</taxon>
        <taxon>Insecta</taxon>
        <taxon>Pterygota</taxon>
        <taxon>Neoptera</taxon>
        <taxon>Endopterygota</taxon>
        <taxon>Siphonaptera</taxon>
        <taxon>Pulicidae</taxon>
        <taxon>Xenopsyllinae</taxon>
        <taxon>Xenopsylla</taxon>
    </lineage>
</organism>
<evidence type="ECO:0000256" key="9">
    <source>
        <dbReference type="ARBA" id="ARBA00023224"/>
    </source>
</evidence>
<proteinExistence type="inferred from homology"/>
<dbReference type="PRINTS" id="PR00244">
    <property type="entry name" value="NEUROKININR"/>
</dbReference>
<keyword evidence="9" id="KW-0807">Transducer</keyword>
<keyword evidence="7 10" id="KW-0472">Membrane</keyword>
<feature type="transmembrane region" description="Helical" evidence="10">
    <location>
        <begin position="118"/>
        <end position="139"/>
    </location>
</feature>
<evidence type="ECO:0000256" key="8">
    <source>
        <dbReference type="ARBA" id="ARBA00023170"/>
    </source>
</evidence>
<evidence type="ECO:0000256" key="10">
    <source>
        <dbReference type="SAM" id="Phobius"/>
    </source>
</evidence>
<dbReference type="SUPFAM" id="SSF81321">
    <property type="entry name" value="Family A G protein-coupled receptor-like"/>
    <property type="match status" value="1"/>
</dbReference>
<dbReference type="InterPro" id="IPR000276">
    <property type="entry name" value="GPCR_Rhodpsn"/>
</dbReference>
<evidence type="ECO:0000256" key="2">
    <source>
        <dbReference type="ARBA" id="ARBA00010663"/>
    </source>
</evidence>
<comment type="similarity">
    <text evidence="2">Belongs to the G-protein coupled receptor 1 family.</text>
</comment>
<dbReference type="PRINTS" id="PR00237">
    <property type="entry name" value="GPCRRHODOPSN"/>
</dbReference>
<keyword evidence="5 10" id="KW-1133">Transmembrane helix</keyword>
<evidence type="ECO:0000259" key="11">
    <source>
        <dbReference type="PROSITE" id="PS50262"/>
    </source>
</evidence>
<keyword evidence="3" id="KW-1003">Cell membrane</keyword>
<reference evidence="12" key="1">
    <citation type="submission" date="2020-03" db="EMBL/GenBank/DDBJ databases">
        <title>Transcriptomic Profiling of the Digestive Tract of the Rat Flea, Xenopsylla cheopis, Following Blood Feeding and Infection with Yersinia pestis.</title>
        <authorList>
            <person name="Bland D.M."/>
            <person name="Martens C.A."/>
            <person name="Virtaneva K."/>
            <person name="Kanakabandi K."/>
            <person name="Long D."/>
            <person name="Rosenke R."/>
            <person name="Saturday G.A."/>
            <person name="Hoyt F.H."/>
            <person name="Bruno D.P."/>
            <person name="Ribeiro J.M.C."/>
            <person name="Hinnebusch J."/>
        </authorList>
    </citation>
    <scope>NUCLEOTIDE SEQUENCE</scope>
</reference>